<evidence type="ECO:0000313" key="1">
    <source>
        <dbReference type="EMBL" id="QCR08128.1"/>
    </source>
</evidence>
<dbReference type="AlphaFoldDB" id="A0A4P8QMJ3"/>
<dbReference type="EMBL" id="CP034035">
    <property type="protein sequence ID" value="QCR08128.1"/>
    <property type="molecule type" value="Genomic_DNA"/>
</dbReference>
<proteinExistence type="predicted"/>
<dbReference type="KEGG" id="brb:EH207_06100"/>
<evidence type="ECO:0008006" key="3">
    <source>
        <dbReference type="Google" id="ProtNLM"/>
    </source>
</evidence>
<protein>
    <recommendedName>
        <fullName evidence="3">Sugar O-methyltransferase</fullName>
    </recommendedName>
</protein>
<dbReference type="RefSeq" id="WP_137713183.1">
    <property type="nucleotide sequence ID" value="NZ_CP034035.1"/>
</dbReference>
<sequence>MNNYMIDDTYFESKYKIIMKAYLARLIWLVCYSRNHSPLHENVNKLNTELIKITDPISDTEYKSFNQWSVITRKIISNIKEKGIDNFLQWECIKETMGEENSSFLYKEYKYLKNNKLWKEIKDNITYPKVGNPLPFLGNIKLTGAIVHHSYCLVKFLDKSNLKINEIDNIFEFGGGYGNMCKTIHEIGFTGSYHIFDLEVMSAIQQYFLNSHRLNKVLLFHDPDKWESVLNTISGYKKNLFISTWSLSECPLYIRKITRDHLHLFKYFLVGFQEEFGETNNILYFNEIKDNLEQVEWFEEIMPMLPKHHLLIGY</sequence>
<accession>A0A4P8QMJ3</accession>
<gene>
    <name evidence="1" type="ORF">EH207_06100</name>
</gene>
<reference evidence="1 2" key="1">
    <citation type="submission" date="2018-11" db="EMBL/GenBank/DDBJ databases">
        <title>Genome sequences of Brenneria nigrifluens and Brenneria rubrifaciens.</title>
        <authorList>
            <person name="Poret-Peterson A.T."/>
            <person name="McClean A.E."/>
            <person name="Kluepfel D.A."/>
        </authorList>
    </citation>
    <scope>NUCLEOTIDE SEQUENCE [LARGE SCALE GENOMIC DNA]</scope>
    <source>
        <strain evidence="1 2">6D370</strain>
    </source>
</reference>
<keyword evidence="2" id="KW-1185">Reference proteome</keyword>
<name>A0A4P8QMJ3_9GAMM</name>
<dbReference type="OrthoDB" id="339886at2"/>
<dbReference type="Proteomes" id="UP000299580">
    <property type="component" value="Chromosome"/>
</dbReference>
<evidence type="ECO:0000313" key="2">
    <source>
        <dbReference type="Proteomes" id="UP000299580"/>
    </source>
</evidence>
<organism evidence="1 2">
    <name type="scientific">Brenneria rubrifaciens</name>
    <dbReference type="NCBI Taxonomy" id="55213"/>
    <lineage>
        <taxon>Bacteria</taxon>
        <taxon>Pseudomonadati</taxon>
        <taxon>Pseudomonadota</taxon>
        <taxon>Gammaproteobacteria</taxon>
        <taxon>Enterobacterales</taxon>
        <taxon>Pectobacteriaceae</taxon>
        <taxon>Brenneria</taxon>
    </lineage>
</organism>